<reference evidence="1" key="1">
    <citation type="journal article" date="2014" name="Front. Microbiol.">
        <title>High frequency of phylogenetically diverse reductive dehalogenase-homologous genes in deep subseafloor sedimentary metagenomes.</title>
        <authorList>
            <person name="Kawai M."/>
            <person name="Futagami T."/>
            <person name="Toyoda A."/>
            <person name="Takaki Y."/>
            <person name="Nishi S."/>
            <person name="Hori S."/>
            <person name="Arai W."/>
            <person name="Tsubouchi T."/>
            <person name="Morono Y."/>
            <person name="Uchiyama I."/>
            <person name="Ito T."/>
            <person name="Fujiyama A."/>
            <person name="Inagaki F."/>
            <person name="Takami H."/>
        </authorList>
    </citation>
    <scope>NUCLEOTIDE SEQUENCE</scope>
    <source>
        <strain evidence="1">Expedition CK06-06</strain>
    </source>
</reference>
<dbReference type="SUPFAM" id="SSF56762">
    <property type="entry name" value="HydB/Nqo4-like"/>
    <property type="match status" value="1"/>
</dbReference>
<dbReference type="Gene3D" id="1.10.645.10">
    <property type="entry name" value="Cytochrome-c3 Hydrogenase, chain B"/>
    <property type="match status" value="1"/>
</dbReference>
<sequence>RKCQEMLSIFGGKMPHSVGIVPGGVTEKPTEDKITNFLWRLNEIRDFVDNNYIPDVIAVAKAYSDYFEIGKGCRRVLAYGGFDLPTGQLFKAGFVSPCAGFFPVAESAYQECLTS</sequence>
<dbReference type="Pfam" id="PF00374">
    <property type="entry name" value="NiFeSe_Hases"/>
    <property type="match status" value="1"/>
</dbReference>
<feature type="non-terminal residue" evidence="1">
    <location>
        <position position="115"/>
    </location>
</feature>
<dbReference type="InterPro" id="IPR029014">
    <property type="entry name" value="NiFe-Hase_large"/>
</dbReference>
<evidence type="ECO:0000313" key="1">
    <source>
        <dbReference type="EMBL" id="GAH21858.1"/>
    </source>
</evidence>
<proteinExistence type="predicted"/>
<gene>
    <name evidence="1" type="ORF">S01H4_64996</name>
</gene>
<dbReference type="EMBL" id="BART01039608">
    <property type="protein sequence ID" value="GAH21858.1"/>
    <property type="molecule type" value="Genomic_DNA"/>
</dbReference>
<dbReference type="AlphaFoldDB" id="X1FM54"/>
<organism evidence="1">
    <name type="scientific">marine sediment metagenome</name>
    <dbReference type="NCBI Taxonomy" id="412755"/>
    <lineage>
        <taxon>unclassified sequences</taxon>
        <taxon>metagenomes</taxon>
        <taxon>ecological metagenomes</taxon>
    </lineage>
</organism>
<dbReference type="PANTHER" id="PTHR42958">
    <property type="entry name" value="HYDROGENASE-2 LARGE CHAIN"/>
    <property type="match status" value="1"/>
</dbReference>
<dbReference type="GO" id="GO:0016151">
    <property type="term" value="F:nickel cation binding"/>
    <property type="evidence" value="ECO:0007669"/>
    <property type="project" value="InterPro"/>
</dbReference>
<accession>X1FM54</accession>
<name>X1FM54_9ZZZZ</name>
<dbReference type="PANTHER" id="PTHR42958:SF4">
    <property type="entry name" value="HYDROGENASE EXPRESSION_FORMATION PROTEIN HUPK"/>
    <property type="match status" value="1"/>
</dbReference>
<comment type="caution">
    <text evidence="1">The sequence shown here is derived from an EMBL/GenBank/DDBJ whole genome shotgun (WGS) entry which is preliminary data.</text>
</comment>
<dbReference type="InterPro" id="IPR001501">
    <property type="entry name" value="Ni-dep_hyd_lsu"/>
</dbReference>
<dbReference type="InterPro" id="IPR050867">
    <property type="entry name" value="NiFe/NiFeSe_hydrgnase_LSU"/>
</dbReference>
<protein>
    <submittedName>
        <fullName evidence="1">Uncharacterized protein</fullName>
    </submittedName>
</protein>
<feature type="non-terminal residue" evidence="1">
    <location>
        <position position="1"/>
    </location>
</feature>